<evidence type="ECO:0000313" key="2">
    <source>
        <dbReference type="Proteomes" id="UP001199355"/>
    </source>
</evidence>
<protein>
    <submittedName>
        <fullName evidence="1">Uncharacterized protein</fullName>
    </submittedName>
</protein>
<evidence type="ECO:0000313" key="1">
    <source>
        <dbReference type="EMBL" id="MCC2168987.1"/>
    </source>
</evidence>
<reference evidence="1 2" key="1">
    <citation type="submission" date="2021-10" db="EMBL/GenBank/DDBJ databases">
        <title>Anaerobic single-cell dispensing facilitates the cultivation of human gut bacteria.</title>
        <authorList>
            <person name="Afrizal A."/>
        </authorList>
    </citation>
    <scope>NUCLEOTIDE SEQUENCE [LARGE SCALE GENOMIC DNA]</scope>
    <source>
        <strain evidence="1 2">CLA-AA-H244</strain>
    </source>
</reference>
<proteinExistence type="predicted"/>
<dbReference type="Proteomes" id="UP001199355">
    <property type="component" value="Unassembled WGS sequence"/>
</dbReference>
<sequence length="110" mass="12335">MKFYRRLYVGPSIRNVNKIKWKLLTGRGQLGIYLISLSCTSDQLDIFHCALLKQKYFDKKALQVVGIAEGREEAIFLVQQILQDTMDAGMEADIKGYLQKTFTSGKGGGG</sequence>
<accession>A0AAE3B098</accession>
<dbReference type="AlphaFoldDB" id="A0AAE3B098"/>
<gene>
    <name evidence="1" type="ORF">LKD45_15045</name>
</gene>
<comment type="caution">
    <text evidence="1">The sequence shown here is derived from an EMBL/GenBank/DDBJ whole genome shotgun (WGS) entry which is preliminary data.</text>
</comment>
<dbReference type="EMBL" id="JAJEQF010000055">
    <property type="protein sequence ID" value="MCC2168987.1"/>
    <property type="molecule type" value="Genomic_DNA"/>
</dbReference>
<organism evidence="1 2">
    <name type="scientific">Gallintestinimicrobium propionicum</name>
    <dbReference type="NCBI Taxonomy" id="2981770"/>
    <lineage>
        <taxon>Bacteria</taxon>
        <taxon>Bacillati</taxon>
        <taxon>Bacillota</taxon>
        <taxon>Clostridia</taxon>
        <taxon>Lachnospirales</taxon>
        <taxon>Lachnospiraceae</taxon>
        <taxon>Gallintestinimicrobium</taxon>
    </lineage>
</organism>
<dbReference type="RefSeq" id="WP_308729034.1">
    <property type="nucleotide sequence ID" value="NZ_JAJEQF010000055.1"/>
</dbReference>
<name>A0AAE3B098_9FIRM</name>
<keyword evidence="2" id="KW-1185">Reference proteome</keyword>